<dbReference type="AlphaFoldDB" id="A0A835XYZ2"/>
<dbReference type="InterPro" id="IPR007248">
    <property type="entry name" value="Mpv17_PMP22"/>
</dbReference>
<keyword evidence="9" id="KW-1185">Reference proteome</keyword>
<evidence type="ECO:0000256" key="4">
    <source>
        <dbReference type="ARBA" id="ARBA00022989"/>
    </source>
</evidence>
<proteinExistence type="inferred from homology"/>
<evidence type="ECO:0000256" key="5">
    <source>
        <dbReference type="ARBA" id="ARBA00023136"/>
    </source>
</evidence>
<dbReference type="Proteomes" id="UP000612055">
    <property type="component" value="Unassembled WGS sequence"/>
</dbReference>
<dbReference type="Pfam" id="PF04117">
    <property type="entry name" value="Mpv17_PMP22"/>
    <property type="match status" value="1"/>
</dbReference>
<evidence type="ECO:0000313" key="8">
    <source>
        <dbReference type="EMBL" id="KAG2492314.1"/>
    </source>
</evidence>
<evidence type="ECO:0000256" key="2">
    <source>
        <dbReference type="ARBA" id="ARBA00006824"/>
    </source>
</evidence>
<evidence type="ECO:0000256" key="1">
    <source>
        <dbReference type="ARBA" id="ARBA00004141"/>
    </source>
</evidence>
<comment type="similarity">
    <text evidence="2 6">Belongs to the peroxisomal membrane protein PXMP2/4 family.</text>
</comment>
<gene>
    <name evidence="8" type="ORF">HYH03_009266</name>
</gene>
<reference evidence="8" key="1">
    <citation type="journal article" date="2020" name="bioRxiv">
        <title>Comparative genomics of Chlamydomonas.</title>
        <authorList>
            <person name="Craig R.J."/>
            <person name="Hasan A.R."/>
            <person name="Ness R.W."/>
            <person name="Keightley P.D."/>
        </authorList>
    </citation>
    <scope>NUCLEOTIDE SEQUENCE</scope>
    <source>
        <strain evidence="8">CCAP 11/70</strain>
    </source>
</reference>
<dbReference type="GO" id="GO:0016020">
    <property type="term" value="C:membrane"/>
    <property type="evidence" value="ECO:0007669"/>
    <property type="project" value="UniProtKB-SubCell"/>
</dbReference>
<feature type="region of interest" description="Disordered" evidence="7">
    <location>
        <begin position="1"/>
        <end position="33"/>
    </location>
</feature>
<dbReference type="PANTHER" id="PTHR11266">
    <property type="entry name" value="PEROXISOMAL MEMBRANE PROTEIN 2, PXMP2 MPV17"/>
    <property type="match status" value="1"/>
</dbReference>
<evidence type="ECO:0000256" key="3">
    <source>
        <dbReference type="ARBA" id="ARBA00022692"/>
    </source>
</evidence>
<evidence type="ECO:0000256" key="6">
    <source>
        <dbReference type="RuleBase" id="RU363053"/>
    </source>
</evidence>
<keyword evidence="4 6" id="KW-1133">Transmembrane helix</keyword>
<evidence type="ECO:0000313" key="9">
    <source>
        <dbReference type="Proteomes" id="UP000612055"/>
    </source>
</evidence>
<keyword evidence="3 6" id="KW-0812">Transmembrane</keyword>
<dbReference type="OrthoDB" id="430207at2759"/>
<protein>
    <submittedName>
        <fullName evidence="8">Uncharacterized protein</fullName>
    </submittedName>
</protein>
<feature type="transmembrane region" description="Helical" evidence="6">
    <location>
        <begin position="124"/>
        <end position="142"/>
    </location>
</feature>
<feature type="compositionally biased region" description="Gly residues" evidence="7">
    <location>
        <begin position="8"/>
        <end position="33"/>
    </location>
</feature>
<sequence length="228" mass="23858">MVQRSAATGGGGGGSSGGGKPVGSGGSGDSSGSGGSGGGLWGWYMSCLEANPLITKALTCALLNALGDVFCQLWIEGGKWDAHRTGVFTFMGLVLVGPTLHVWYSVLNKLVKGATLQLLLDQGVFAPCFLSLFIAVLFTIEGKSDQIVPKLKQDLVETVKVNWILWIPAQYLNFRYVPPNLQVLVANIVALVWNTYMSFQSHKVVAPAGGAVAEPAPAAPAPKGGKKK</sequence>
<feature type="transmembrane region" description="Helical" evidence="6">
    <location>
        <begin position="87"/>
        <end position="104"/>
    </location>
</feature>
<dbReference type="PANTHER" id="PTHR11266:SF80">
    <property type="entry name" value="PEROXISOMAL MEMBRANE PROTEIN 2"/>
    <property type="match status" value="1"/>
</dbReference>
<evidence type="ECO:0000256" key="7">
    <source>
        <dbReference type="SAM" id="MobiDB-lite"/>
    </source>
</evidence>
<organism evidence="8 9">
    <name type="scientific">Edaphochlamys debaryana</name>
    <dbReference type="NCBI Taxonomy" id="47281"/>
    <lineage>
        <taxon>Eukaryota</taxon>
        <taxon>Viridiplantae</taxon>
        <taxon>Chlorophyta</taxon>
        <taxon>core chlorophytes</taxon>
        <taxon>Chlorophyceae</taxon>
        <taxon>CS clade</taxon>
        <taxon>Chlamydomonadales</taxon>
        <taxon>Chlamydomonadales incertae sedis</taxon>
        <taxon>Edaphochlamys</taxon>
    </lineage>
</organism>
<dbReference type="EMBL" id="JAEHOE010000045">
    <property type="protein sequence ID" value="KAG2492314.1"/>
    <property type="molecule type" value="Genomic_DNA"/>
</dbReference>
<comment type="caution">
    <text evidence="8">The sequence shown here is derived from an EMBL/GenBank/DDBJ whole genome shotgun (WGS) entry which is preliminary data.</text>
</comment>
<name>A0A835XYZ2_9CHLO</name>
<accession>A0A835XYZ2</accession>
<keyword evidence="5 6" id="KW-0472">Membrane</keyword>
<comment type="subcellular location">
    <subcellularLocation>
        <location evidence="1">Membrane</location>
        <topology evidence="1">Multi-pass membrane protein</topology>
    </subcellularLocation>
</comment>
<dbReference type="GO" id="GO:0005737">
    <property type="term" value="C:cytoplasm"/>
    <property type="evidence" value="ECO:0007669"/>
    <property type="project" value="TreeGrafter"/>
</dbReference>